<keyword evidence="1" id="KW-0812">Transmembrane</keyword>
<keyword evidence="1" id="KW-1133">Transmembrane helix</keyword>
<evidence type="ECO:0000313" key="3">
    <source>
        <dbReference type="WBParaSite" id="nRc.2.0.1.t05106-RA"/>
    </source>
</evidence>
<organism evidence="2 3">
    <name type="scientific">Romanomermis culicivorax</name>
    <name type="common">Nematode worm</name>
    <dbReference type="NCBI Taxonomy" id="13658"/>
    <lineage>
        <taxon>Eukaryota</taxon>
        <taxon>Metazoa</taxon>
        <taxon>Ecdysozoa</taxon>
        <taxon>Nematoda</taxon>
        <taxon>Enoplea</taxon>
        <taxon>Dorylaimia</taxon>
        <taxon>Mermithida</taxon>
        <taxon>Mermithoidea</taxon>
        <taxon>Mermithidae</taxon>
        <taxon>Romanomermis</taxon>
    </lineage>
</organism>
<name>A0A915HU85_ROMCU</name>
<keyword evidence="1" id="KW-0472">Membrane</keyword>
<sequence>MSWIISLGVSQADEEGNRRLFVAALSIINGCILSTIVLMRQSSPRGDAAAVIVCRSPGGRWGLRWFNIDEGFGRVNIDEGFGRVGSGDGLIIATLSGGAWRQYL</sequence>
<evidence type="ECO:0000256" key="1">
    <source>
        <dbReference type="SAM" id="Phobius"/>
    </source>
</evidence>
<proteinExistence type="predicted"/>
<evidence type="ECO:0000313" key="2">
    <source>
        <dbReference type="Proteomes" id="UP000887565"/>
    </source>
</evidence>
<feature type="transmembrane region" description="Helical" evidence="1">
    <location>
        <begin position="20"/>
        <end position="39"/>
    </location>
</feature>
<dbReference type="WBParaSite" id="nRc.2.0.1.t05106-RA">
    <property type="protein sequence ID" value="nRc.2.0.1.t05106-RA"/>
    <property type="gene ID" value="nRc.2.0.1.g05106"/>
</dbReference>
<dbReference type="AlphaFoldDB" id="A0A915HU85"/>
<dbReference type="Proteomes" id="UP000887565">
    <property type="component" value="Unplaced"/>
</dbReference>
<reference evidence="3" key="1">
    <citation type="submission" date="2022-11" db="UniProtKB">
        <authorList>
            <consortium name="WormBaseParasite"/>
        </authorList>
    </citation>
    <scope>IDENTIFICATION</scope>
</reference>
<accession>A0A915HU85</accession>
<protein>
    <submittedName>
        <fullName evidence="3">Uncharacterized protein</fullName>
    </submittedName>
</protein>
<keyword evidence="2" id="KW-1185">Reference proteome</keyword>